<dbReference type="InterPro" id="IPR003352">
    <property type="entry name" value="PTS_EIIC"/>
</dbReference>
<reference evidence="10 11" key="1">
    <citation type="journal article" date="2013" name="J. Mol. Microbiol. Biotechnol.">
        <title>Analysis of the Complete Genomes of Acholeplasma brassicae , A. palmae and A. laidlawii and Their Comparison to the Obligate Parasites from ' Candidatus Phytoplasma'.</title>
        <authorList>
            <person name="Kube M."/>
            <person name="Siewert C."/>
            <person name="Migdoll A.M."/>
            <person name="Duduk B."/>
            <person name="Holz S."/>
            <person name="Rabus R."/>
            <person name="Seemuller E."/>
            <person name="Mitrovic J."/>
            <person name="Muller I."/>
            <person name="Buttner C."/>
            <person name="Reinhardt R."/>
        </authorList>
    </citation>
    <scope>NUCLEOTIDE SEQUENCE [LARGE SCALE GENOMIC DNA]</scope>
    <source>
        <strain evidence="10 11">J233</strain>
    </source>
</reference>
<feature type="transmembrane region" description="Helical" evidence="8">
    <location>
        <begin position="313"/>
        <end position="338"/>
    </location>
</feature>
<dbReference type="KEGG" id="apal:BN85410650"/>
<evidence type="ECO:0000259" key="9">
    <source>
        <dbReference type="Pfam" id="PF13303"/>
    </source>
</evidence>
<dbReference type="GO" id="GO:0008982">
    <property type="term" value="F:protein-N(PI)-phosphohistidine-sugar phosphotransferase activity"/>
    <property type="evidence" value="ECO:0007669"/>
    <property type="project" value="InterPro"/>
</dbReference>
<dbReference type="AlphaFoldDB" id="U4KLE4"/>
<protein>
    <recommendedName>
        <fullName evidence="9">Phosphotransferase system EIIC domain-containing protein</fullName>
    </recommendedName>
</protein>
<keyword evidence="11" id="KW-1185">Reference proteome</keyword>
<evidence type="ECO:0000313" key="11">
    <source>
        <dbReference type="Proteomes" id="UP000032740"/>
    </source>
</evidence>
<evidence type="ECO:0000256" key="5">
    <source>
        <dbReference type="ARBA" id="ARBA00022692"/>
    </source>
</evidence>
<dbReference type="Pfam" id="PF13303">
    <property type="entry name" value="PTS_EIIC_2"/>
    <property type="match status" value="1"/>
</dbReference>
<feature type="transmembrane region" description="Helical" evidence="8">
    <location>
        <begin position="42"/>
        <end position="62"/>
    </location>
</feature>
<keyword evidence="2" id="KW-0813">Transport</keyword>
<dbReference type="STRING" id="1318466.BN85410650"/>
<evidence type="ECO:0000256" key="2">
    <source>
        <dbReference type="ARBA" id="ARBA00022448"/>
    </source>
</evidence>
<evidence type="ECO:0000256" key="1">
    <source>
        <dbReference type="ARBA" id="ARBA00004651"/>
    </source>
</evidence>
<feature type="transmembrane region" description="Helical" evidence="8">
    <location>
        <begin position="98"/>
        <end position="116"/>
    </location>
</feature>
<keyword evidence="4" id="KW-0762">Sugar transport</keyword>
<dbReference type="HOGENOM" id="CLU_063648_0_0_14"/>
<dbReference type="GO" id="GO:0005886">
    <property type="term" value="C:plasma membrane"/>
    <property type="evidence" value="ECO:0007669"/>
    <property type="project" value="UniProtKB-SubCell"/>
</dbReference>
<feature type="domain" description="Phosphotransferase system EIIC" evidence="9">
    <location>
        <begin position="8"/>
        <end position="349"/>
    </location>
</feature>
<feature type="transmembrane region" description="Helical" evidence="8">
    <location>
        <begin position="259"/>
        <end position="280"/>
    </location>
</feature>
<proteinExistence type="predicted"/>
<feature type="transmembrane region" description="Helical" evidence="8">
    <location>
        <begin position="210"/>
        <end position="230"/>
    </location>
</feature>
<dbReference type="Proteomes" id="UP000032740">
    <property type="component" value="Chromosome"/>
</dbReference>
<sequence>MKKTILTTLNGMTYGIFATIVAGTILKQLGELIGFEVLATSINTRLSLLTGVGIGISMAMSLKLKGLKFIILSIAGGISTSFVVDFSKPGFYDINAPLSNNPITVYLVVLLTYIVIEKLFKKEKAYDLFLIPLVGILIAVLNTYIVSYPIERLMTLIYFVIEKSLLIEPYTTSALIALIFGVLITVPFVSSAGIAIAVFSKPYMEGNTMVLIAMGAAVVGTTAQMIGLAYQSRKNNIGSILSIGLASSMFQFKNIVKKPVIWLPTLFISFILGPINYLIFSNSIFKNTPQGAGMGSSGLVGQLQTLSVNNYSLMSVLFVVSQIMFPLILIIIIDYLCIKRKIYLESDFNLETDL</sequence>
<keyword evidence="5 8" id="KW-0812">Transmembrane</keyword>
<keyword evidence="7 8" id="KW-0472">Membrane</keyword>
<evidence type="ECO:0000313" key="10">
    <source>
        <dbReference type="EMBL" id="CCV64642.1"/>
    </source>
</evidence>
<name>U4KLE4_ALTPJ</name>
<dbReference type="OrthoDB" id="396983at2"/>
<evidence type="ECO:0000256" key="4">
    <source>
        <dbReference type="ARBA" id="ARBA00022597"/>
    </source>
</evidence>
<feature type="transmembrane region" description="Helical" evidence="8">
    <location>
        <begin position="128"/>
        <end position="150"/>
    </location>
</feature>
<organism evidence="10 11">
    <name type="scientific">Alteracholeplasma palmae (strain ATCC 49389 / J233)</name>
    <name type="common">Acholeplasma palmae</name>
    <dbReference type="NCBI Taxonomy" id="1318466"/>
    <lineage>
        <taxon>Bacteria</taxon>
        <taxon>Bacillati</taxon>
        <taxon>Mycoplasmatota</taxon>
        <taxon>Mollicutes</taxon>
        <taxon>Acholeplasmatales</taxon>
        <taxon>Acholeplasmataceae</taxon>
        <taxon>Acholeplasma</taxon>
    </lineage>
</organism>
<dbReference type="EMBL" id="FO681347">
    <property type="protein sequence ID" value="CCV64642.1"/>
    <property type="molecule type" value="Genomic_DNA"/>
</dbReference>
<evidence type="ECO:0000256" key="8">
    <source>
        <dbReference type="SAM" id="Phobius"/>
    </source>
</evidence>
<evidence type="ECO:0000256" key="3">
    <source>
        <dbReference type="ARBA" id="ARBA00022475"/>
    </source>
</evidence>
<feature type="transmembrane region" description="Helical" evidence="8">
    <location>
        <begin position="170"/>
        <end position="198"/>
    </location>
</feature>
<feature type="transmembrane region" description="Helical" evidence="8">
    <location>
        <begin position="12"/>
        <end position="30"/>
    </location>
</feature>
<dbReference type="RefSeq" id="WP_030003530.1">
    <property type="nucleotide sequence ID" value="NC_022538.1"/>
</dbReference>
<comment type="subcellular location">
    <subcellularLocation>
        <location evidence="1">Cell membrane</location>
        <topology evidence="1">Multi-pass membrane protein</topology>
    </subcellularLocation>
</comment>
<feature type="transmembrane region" description="Helical" evidence="8">
    <location>
        <begin position="69"/>
        <end position="86"/>
    </location>
</feature>
<evidence type="ECO:0000256" key="6">
    <source>
        <dbReference type="ARBA" id="ARBA00022989"/>
    </source>
</evidence>
<gene>
    <name evidence="10" type="ORF">BN85410650</name>
</gene>
<dbReference type="GO" id="GO:0009401">
    <property type="term" value="P:phosphoenolpyruvate-dependent sugar phosphotransferase system"/>
    <property type="evidence" value="ECO:0007669"/>
    <property type="project" value="InterPro"/>
</dbReference>
<evidence type="ECO:0000256" key="7">
    <source>
        <dbReference type="ARBA" id="ARBA00023136"/>
    </source>
</evidence>
<keyword evidence="6 8" id="KW-1133">Transmembrane helix</keyword>
<accession>U4KLE4</accession>
<keyword evidence="3" id="KW-1003">Cell membrane</keyword>